<gene>
    <name evidence="7" type="ORF">C0184_06715</name>
</gene>
<name>A0A2J6X6R9_9CHLR</name>
<evidence type="ECO:0000259" key="6">
    <source>
        <dbReference type="Pfam" id="PF00108"/>
    </source>
</evidence>
<dbReference type="InterPro" id="IPR016039">
    <property type="entry name" value="Thiolase-like"/>
</dbReference>
<evidence type="ECO:0000313" key="7">
    <source>
        <dbReference type="EMBL" id="PMP82558.1"/>
    </source>
</evidence>
<dbReference type="EC" id="2.3.1.9" evidence="2"/>
<dbReference type="InterPro" id="IPR020616">
    <property type="entry name" value="Thiolase_N"/>
</dbReference>
<comment type="caution">
    <text evidence="7">The sequence shown here is derived from an EMBL/GenBank/DDBJ whole genome shotgun (WGS) entry which is preliminary data.</text>
</comment>
<organism evidence="7 8">
    <name type="scientific">Chloroflexus aggregans</name>
    <dbReference type="NCBI Taxonomy" id="152260"/>
    <lineage>
        <taxon>Bacteria</taxon>
        <taxon>Bacillati</taxon>
        <taxon>Chloroflexota</taxon>
        <taxon>Chloroflexia</taxon>
        <taxon>Chloroflexales</taxon>
        <taxon>Chloroflexineae</taxon>
        <taxon>Chloroflexaceae</taxon>
        <taxon>Chloroflexus</taxon>
    </lineage>
</organism>
<proteinExistence type="inferred from homology"/>
<evidence type="ECO:0000256" key="2">
    <source>
        <dbReference type="ARBA" id="ARBA00012705"/>
    </source>
</evidence>
<dbReference type="PROSITE" id="PS00098">
    <property type="entry name" value="THIOLASE_1"/>
    <property type="match status" value="1"/>
</dbReference>
<accession>A0A2J6X6R9</accession>
<keyword evidence="3 7" id="KW-0808">Transferase</keyword>
<dbReference type="SUPFAM" id="SSF53901">
    <property type="entry name" value="Thiolase-like"/>
    <property type="match status" value="1"/>
</dbReference>
<dbReference type="NCBIfam" id="TIGR01930">
    <property type="entry name" value="AcCoA-C-Actrans"/>
    <property type="match status" value="1"/>
</dbReference>
<dbReference type="AlphaFoldDB" id="A0A2J6X6R9"/>
<dbReference type="InterPro" id="IPR020615">
    <property type="entry name" value="Thiolase_acyl_enz_int_AS"/>
</dbReference>
<dbReference type="Gene3D" id="3.40.47.10">
    <property type="match status" value="2"/>
</dbReference>
<feature type="domain" description="Thiolase N-terminal" evidence="6">
    <location>
        <begin position="4"/>
        <end position="235"/>
    </location>
</feature>
<evidence type="ECO:0000256" key="5">
    <source>
        <dbReference type="ARBA" id="ARBA00030755"/>
    </source>
</evidence>
<dbReference type="Pfam" id="PF00108">
    <property type="entry name" value="Thiolase_N"/>
    <property type="match status" value="1"/>
</dbReference>
<evidence type="ECO:0000256" key="4">
    <source>
        <dbReference type="ARBA" id="ARBA00023315"/>
    </source>
</evidence>
<reference evidence="7 8" key="1">
    <citation type="submission" date="2018-01" db="EMBL/GenBank/DDBJ databases">
        <title>Metagenomic assembled genomes from two thermal pools in the Uzon Caldera, Kamchatka, Russia.</title>
        <authorList>
            <person name="Wilkins L."/>
            <person name="Ettinger C."/>
        </authorList>
    </citation>
    <scope>NUCLEOTIDE SEQUENCE [LARGE SCALE GENOMIC DNA]</scope>
    <source>
        <strain evidence="7">ZAV-02</strain>
    </source>
</reference>
<dbReference type="Proteomes" id="UP000243376">
    <property type="component" value="Unassembled WGS sequence"/>
</dbReference>
<evidence type="ECO:0000313" key="8">
    <source>
        <dbReference type="Proteomes" id="UP000243376"/>
    </source>
</evidence>
<protein>
    <recommendedName>
        <fullName evidence="2">acetyl-CoA C-acetyltransferase</fullName>
        <ecNumber evidence="2">2.3.1.9</ecNumber>
    </recommendedName>
    <alternativeName>
        <fullName evidence="5">Acetoacetyl-CoA thiolase</fullName>
    </alternativeName>
</protein>
<feature type="non-terminal residue" evidence="7">
    <location>
        <position position="235"/>
    </location>
</feature>
<evidence type="ECO:0000256" key="3">
    <source>
        <dbReference type="ARBA" id="ARBA00022679"/>
    </source>
</evidence>
<dbReference type="PANTHER" id="PTHR18919">
    <property type="entry name" value="ACETYL-COA C-ACYLTRANSFERASE"/>
    <property type="match status" value="1"/>
</dbReference>
<dbReference type="EMBL" id="PNIQ01000439">
    <property type="protein sequence ID" value="PMP82558.1"/>
    <property type="molecule type" value="Genomic_DNA"/>
</dbReference>
<evidence type="ECO:0000256" key="1">
    <source>
        <dbReference type="ARBA" id="ARBA00010982"/>
    </source>
</evidence>
<dbReference type="CDD" id="cd00751">
    <property type="entry name" value="thiolase"/>
    <property type="match status" value="1"/>
</dbReference>
<dbReference type="PANTHER" id="PTHR18919:SF107">
    <property type="entry name" value="ACETYL-COA ACETYLTRANSFERASE, CYTOSOLIC"/>
    <property type="match status" value="1"/>
</dbReference>
<comment type="similarity">
    <text evidence="1">Belongs to the thiolase-like superfamily. Thiolase family.</text>
</comment>
<dbReference type="InterPro" id="IPR002155">
    <property type="entry name" value="Thiolase"/>
</dbReference>
<sequence>MDDVVIVSAVRTPIGRFNGAYSGLSAIDLGAAAVQAAVQRAGIDPAMIDECIMGCVVTAGLGQSPARQAALRAGLPETVGGLTINKVCGSGLKAVMVGTALIKAGEAEVLVAGGMEHMSGGPYLLPQARHGYRLGHGQIIDAVVHDGLWCAFENHHMGAAAEWIARTFHVTREQQDNYALQSHQRAIAAQDSGAFNEEIIPVKVAGPKGQINVVTVDEGPRRDTSLAALAKLKPA</sequence>
<keyword evidence="4 7" id="KW-0012">Acyltransferase</keyword>
<dbReference type="GO" id="GO:0003985">
    <property type="term" value="F:acetyl-CoA C-acetyltransferase activity"/>
    <property type="evidence" value="ECO:0007669"/>
    <property type="project" value="UniProtKB-EC"/>
</dbReference>